<evidence type="ECO:0000256" key="9">
    <source>
        <dbReference type="SAM" id="MobiDB-lite"/>
    </source>
</evidence>
<evidence type="ECO:0000313" key="12">
    <source>
        <dbReference type="Proteomes" id="UP000298416"/>
    </source>
</evidence>
<feature type="domain" description="RING-type" evidence="10">
    <location>
        <begin position="421"/>
        <end position="463"/>
    </location>
</feature>
<feature type="region of interest" description="Disordered" evidence="9">
    <location>
        <begin position="130"/>
        <end position="153"/>
    </location>
</feature>
<dbReference type="AlphaFoldDB" id="A0A8X8ZRA1"/>
<organism evidence="11">
    <name type="scientific">Salvia splendens</name>
    <name type="common">Scarlet sage</name>
    <dbReference type="NCBI Taxonomy" id="180675"/>
    <lineage>
        <taxon>Eukaryota</taxon>
        <taxon>Viridiplantae</taxon>
        <taxon>Streptophyta</taxon>
        <taxon>Embryophyta</taxon>
        <taxon>Tracheophyta</taxon>
        <taxon>Spermatophyta</taxon>
        <taxon>Magnoliopsida</taxon>
        <taxon>eudicotyledons</taxon>
        <taxon>Gunneridae</taxon>
        <taxon>Pentapetalae</taxon>
        <taxon>asterids</taxon>
        <taxon>lamiids</taxon>
        <taxon>Lamiales</taxon>
        <taxon>Lamiaceae</taxon>
        <taxon>Nepetoideae</taxon>
        <taxon>Mentheae</taxon>
        <taxon>Salviinae</taxon>
        <taxon>Salvia</taxon>
        <taxon>Salvia subgen. Calosphace</taxon>
        <taxon>core Calosphace</taxon>
    </lineage>
</organism>
<evidence type="ECO:0000256" key="8">
    <source>
        <dbReference type="PROSITE-ProRule" id="PRU00175"/>
    </source>
</evidence>
<evidence type="ECO:0000256" key="5">
    <source>
        <dbReference type="ARBA" id="ARBA00022833"/>
    </source>
</evidence>
<keyword evidence="3" id="KW-0479">Metal-binding</keyword>
<name>A0A8X8ZRA1_SALSN</name>
<evidence type="ECO:0000256" key="2">
    <source>
        <dbReference type="ARBA" id="ARBA00022692"/>
    </source>
</evidence>
<dbReference type="Proteomes" id="UP000298416">
    <property type="component" value="Unassembled WGS sequence"/>
</dbReference>
<dbReference type="InterPro" id="IPR013083">
    <property type="entry name" value="Znf_RING/FYVE/PHD"/>
</dbReference>
<evidence type="ECO:0000256" key="1">
    <source>
        <dbReference type="ARBA" id="ARBA00004167"/>
    </source>
</evidence>
<evidence type="ECO:0000256" key="7">
    <source>
        <dbReference type="ARBA" id="ARBA00023136"/>
    </source>
</evidence>
<dbReference type="EMBL" id="PNBA02000009">
    <property type="protein sequence ID" value="KAG6414222.1"/>
    <property type="molecule type" value="Genomic_DNA"/>
</dbReference>
<comment type="subcellular location">
    <subcellularLocation>
        <location evidence="1">Membrane</location>
        <topology evidence="1">Single-pass membrane protein</topology>
    </subcellularLocation>
</comment>
<evidence type="ECO:0000313" key="11">
    <source>
        <dbReference type="EMBL" id="KAG6414222.1"/>
    </source>
</evidence>
<feature type="compositionally biased region" description="Low complexity" evidence="9">
    <location>
        <begin position="130"/>
        <end position="143"/>
    </location>
</feature>
<keyword evidence="5" id="KW-0862">Zinc</keyword>
<keyword evidence="6" id="KW-1133">Transmembrane helix</keyword>
<dbReference type="OrthoDB" id="8062037at2759"/>
<gene>
    <name evidence="11" type="ORF">SASPL_126940</name>
</gene>
<proteinExistence type="predicted"/>
<dbReference type="GO" id="GO:0008270">
    <property type="term" value="F:zinc ion binding"/>
    <property type="evidence" value="ECO:0007669"/>
    <property type="project" value="UniProtKB-KW"/>
</dbReference>
<evidence type="ECO:0000256" key="3">
    <source>
        <dbReference type="ARBA" id="ARBA00022723"/>
    </source>
</evidence>
<dbReference type="SUPFAM" id="SSF57850">
    <property type="entry name" value="RING/U-box"/>
    <property type="match status" value="1"/>
</dbReference>
<protein>
    <recommendedName>
        <fullName evidence="10">RING-type domain-containing protein</fullName>
    </recommendedName>
</protein>
<dbReference type="InterPro" id="IPR051653">
    <property type="entry name" value="E3_ligase_sorting_rcpt"/>
</dbReference>
<dbReference type="InterPro" id="IPR001841">
    <property type="entry name" value="Znf_RING"/>
</dbReference>
<keyword evidence="2" id="KW-0812">Transmembrane</keyword>
<dbReference type="FunFam" id="3.30.40.10:FF:000388">
    <property type="entry name" value="Putative RING zinc finger domain superfamily protein"/>
    <property type="match status" value="1"/>
</dbReference>
<evidence type="ECO:0000256" key="4">
    <source>
        <dbReference type="ARBA" id="ARBA00022771"/>
    </source>
</evidence>
<evidence type="ECO:0000256" key="6">
    <source>
        <dbReference type="ARBA" id="ARBA00022989"/>
    </source>
</evidence>
<dbReference type="Pfam" id="PF13639">
    <property type="entry name" value="zf-RING_2"/>
    <property type="match status" value="1"/>
</dbReference>
<reference evidence="11" key="2">
    <citation type="submission" date="2020-08" db="EMBL/GenBank/DDBJ databases">
        <title>Plant Genome Project.</title>
        <authorList>
            <person name="Zhang R.-G."/>
        </authorList>
    </citation>
    <scope>NUCLEOTIDE SEQUENCE</scope>
    <source>
        <strain evidence="11">Huo1</strain>
        <tissue evidence="11">Leaf</tissue>
    </source>
</reference>
<dbReference type="Gene3D" id="3.30.40.10">
    <property type="entry name" value="Zinc/RING finger domain, C3HC4 (zinc finger)"/>
    <property type="match status" value="1"/>
</dbReference>
<accession>A0A8X8ZRA1</accession>
<evidence type="ECO:0000259" key="10">
    <source>
        <dbReference type="PROSITE" id="PS50089"/>
    </source>
</evidence>
<keyword evidence="7" id="KW-0472">Membrane</keyword>
<keyword evidence="4 8" id="KW-0863">Zinc-finger</keyword>
<sequence length="483" mass="51599">MGLGASHLGGSPPSHRPEPPRPRRPLIRLTISSFLLCGASPPPSLAVEDCPAELLMNSAEIGGGERLNGKGKGPRLSMGRKTALVDDGITKSGRCTAGNEITSLKTVPGDGDIGNCLSICGDMISCPSTASSSDDGTASTSSSVVQPSPDTEIAKFDASKDITSIRSSDSSPISLDEVSAGNSIAEAIDSYSEDTSFYHDSPVAFHLMQDRGLIPLTSGFILLGREESREDGTLRQGDLMSASSNSLASVSPDSHDIRNYTSFSFSRNTVFSTSGSEYSRSPDGSHRDLSTDFFSNSLHGSFMSLGSEIYGSNELGERLHGSLDTTDSPTDVCPRRIHAGSSCSCRFGLSAEESGSQAISRMVFLSQTWFEVLDQMHQQQPMSMSLSVVSQPAPESVVASLPMKIHGKEKILECEEDISQCHICLGAYEDGDKIRVLPCQHEYHMSCVDKWLQEVHGVCPLCRGDVCKALTDAPCSNLDTLPR</sequence>
<dbReference type="GO" id="GO:0016020">
    <property type="term" value="C:membrane"/>
    <property type="evidence" value="ECO:0007669"/>
    <property type="project" value="UniProtKB-SubCell"/>
</dbReference>
<comment type="caution">
    <text evidence="11">The sequence shown here is derived from an EMBL/GenBank/DDBJ whole genome shotgun (WGS) entry which is preliminary data.</text>
</comment>
<dbReference type="PANTHER" id="PTHR47168">
    <property type="entry name" value="RING ZINC FINGER DOMAIN SUPERFAMILY PROTEIN-RELATED"/>
    <property type="match status" value="1"/>
</dbReference>
<dbReference type="PANTHER" id="PTHR47168:SF1">
    <property type="entry name" value="OS02G0798600 PROTEIN"/>
    <property type="match status" value="1"/>
</dbReference>
<keyword evidence="12" id="KW-1185">Reference proteome</keyword>
<feature type="region of interest" description="Disordered" evidence="9">
    <location>
        <begin position="1"/>
        <end position="24"/>
    </location>
</feature>
<dbReference type="PROSITE" id="PS50089">
    <property type="entry name" value="ZF_RING_2"/>
    <property type="match status" value="1"/>
</dbReference>
<reference evidence="11" key="1">
    <citation type="submission" date="2018-01" db="EMBL/GenBank/DDBJ databases">
        <authorList>
            <person name="Mao J.F."/>
        </authorList>
    </citation>
    <scope>NUCLEOTIDE SEQUENCE</scope>
    <source>
        <strain evidence="11">Huo1</strain>
        <tissue evidence="11">Leaf</tissue>
    </source>
</reference>
<dbReference type="SMART" id="SM00184">
    <property type="entry name" value="RING"/>
    <property type="match status" value="1"/>
</dbReference>